<dbReference type="SUPFAM" id="SSF51735">
    <property type="entry name" value="NAD(P)-binding Rossmann-fold domains"/>
    <property type="match status" value="1"/>
</dbReference>
<feature type="region of interest" description="Disordered" evidence="1">
    <location>
        <begin position="1"/>
        <end position="22"/>
    </location>
</feature>
<dbReference type="InterPro" id="IPR036291">
    <property type="entry name" value="NAD(P)-bd_dom_sf"/>
</dbReference>
<evidence type="ECO:0000313" key="3">
    <source>
        <dbReference type="Proteomes" id="UP001500212"/>
    </source>
</evidence>
<reference evidence="3" key="1">
    <citation type="journal article" date="2019" name="Int. J. Syst. Evol. Microbiol.">
        <title>The Global Catalogue of Microorganisms (GCM) 10K type strain sequencing project: providing services to taxonomists for standard genome sequencing and annotation.</title>
        <authorList>
            <consortium name="The Broad Institute Genomics Platform"/>
            <consortium name="The Broad Institute Genome Sequencing Center for Infectious Disease"/>
            <person name="Wu L."/>
            <person name="Ma J."/>
        </authorList>
    </citation>
    <scope>NUCLEOTIDE SEQUENCE [LARGE SCALE GENOMIC DNA]</scope>
    <source>
        <strain evidence="3">JCM 17938</strain>
    </source>
</reference>
<evidence type="ECO:0000313" key="2">
    <source>
        <dbReference type="EMBL" id="GAA4619123.1"/>
    </source>
</evidence>
<evidence type="ECO:0000256" key="1">
    <source>
        <dbReference type="SAM" id="MobiDB-lite"/>
    </source>
</evidence>
<comment type="caution">
    <text evidence="2">The sequence shown here is derived from an EMBL/GenBank/DDBJ whole genome shotgun (WGS) entry which is preliminary data.</text>
</comment>
<proteinExistence type="predicted"/>
<dbReference type="InterPro" id="IPR002347">
    <property type="entry name" value="SDR_fam"/>
</dbReference>
<gene>
    <name evidence="2" type="ORF">GCM10023195_86360</name>
</gene>
<accession>A0ABP8U009</accession>
<protein>
    <submittedName>
        <fullName evidence="2">Uncharacterized protein</fullName>
    </submittedName>
</protein>
<keyword evidence="3" id="KW-1185">Reference proteome</keyword>
<name>A0ABP8U009_9ACTN</name>
<dbReference type="RefSeq" id="WP_345367255.1">
    <property type="nucleotide sequence ID" value="NZ_BAABHJ010000040.1"/>
</dbReference>
<dbReference type="Pfam" id="PF13561">
    <property type="entry name" value="adh_short_C2"/>
    <property type="match status" value="1"/>
</dbReference>
<dbReference type="Gene3D" id="3.40.50.720">
    <property type="entry name" value="NAD(P)-binding Rossmann-like Domain"/>
    <property type="match status" value="1"/>
</dbReference>
<dbReference type="EMBL" id="BAABHJ010000040">
    <property type="protein sequence ID" value="GAA4619123.1"/>
    <property type="molecule type" value="Genomic_DNA"/>
</dbReference>
<sequence>MEIAPHRVNAIHPGVVGDSPRWREVPDHPHLSRTPIGRLVTTAEVVDATDFLLRNSGVNAQDLFVDGGLRVT</sequence>
<dbReference type="Proteomes" id="UP001500212">
    <property type="component" value="Unassembled WGS sequence"/>
</dbReference>
<organism evidence="2 3">
    <name type="scientific">Actinoallomurus liliacearum</name>
    <dbReference type="NCBI Taxonomy" id="1080073"/>
    <lineage>
        <taxon>Bacteria</taxon>
        <taxon>Bacillati</taxon>
        <taxon>Actinomycetota</taxon>
        <taxon>Actinomycetes</taxon>
        <taxon>Streptosporangiales</taxon>
        <taxon>Thermomonosporaceae</taxon>
        <taxon>Actinoallomurus</taxon>
    </lineage>
</organism>